<dbReference type="Pfam" id="PF13460">
    <property type="entry name" value="NAD_binding_10"/>
    <property type="match status" value="1"/>
</dbReference>
<dbReference type="InterPro" id="IPR016040">
    <property type="entry name" value="NAD(P)-bd_dom"/>
</dbReference>
<dbReference type="GO" id="GO:0044877">
    <property type="term" value="F:protein-containing complex binding"/>
    <property type="evidence" value="ECO:0007669"/>
    <property type="project" value="TreeGrafter"/>
</dbReference>
<evidence type="ECO:0000313" key="3">
    <source>
        <dbReference type="Proteomes" id="UP000186040"/>
    </source>
</evidence>
<reference evidence="2 3" key="1">
    <citation type="submission" date="2016-10" db="EMBL/GenBank/DDBJ databases">
        <title>The Draft Genome Sequence of Actinokineospora bangkokensis 44EHWT reveals the biosynthetic pathway of antifungal compounds Thailandins with unusual extender unit butylmalonyl-CoA.</title>
        <authorList>
            <person name="Greule A."/>
            <person name="Intra B."/>
            <person name="Flemming S."/>
            <person name="Rommel M.G."/>
            <person name="Panbangred W."/>
            <person name="Bechthold A."/>
        </authorList>
    </citation>
    <scope>NUCLEOTIDE SEQUENCE [LARGE SCALE GENOMIC DNA]</scope>
    <source>
        <strain evidence="2 3">44EHW</strain>
    </source>
</reference>
<protein>
    <recommendedName>
        <fullName evidence="1">NAD(P)-binding domain-containing protein</fullName>
    </recommendedName>
</protein>
<dbReference type="InterPro" id="IPR036291">
    <property type="entry name" value="NAD(P)-bd_dom_sf"/>
</dbReference>
<dbReference type="SUPFAM" id="SSF51735">
    <property type="entry name" value="NAD(P)-binding Rossmann-fold domains"/>
    <property type="match status" value="1"/>
</dbReference>
<dbReference type="PANTHER" id="PTHR12126">
    <property type="entry name" value="NADH-UBIQUINONE OXIDOREDUCTASE 39 KDA SUBUNIT-RELATED"/>
    <property type="match status" value="1"/>
</dbReference>
<accession>A0A1Q9LH36</accession>
<evidence type="ECO:0000259" key="1">
    <source>
        <dbReference type="Pfam" id="PF13460"/>
    </source>
</evidence>
<organism evidence="2 3">
    <name type="scientific">Actinokineospora bangkokensis</name>
    <dbReference type="NCBI Taxonomy" id="1193682"/>
    <lineage>
        <taxon>Bacteria</taxon>
        <taxon>Bacillati</taxon>
        <taxon>Actinomycetota</taxon>
        <taxon>Actinomycetes</taxon>
        <taxon>Pseudonocardiales</taxon>
        <taxon>Pseudonocardiaceae</taxon>
        <taxon>Actinokineospora</taxon>
    </lineage>
</organism>
<sequence length="467" mass="51543">MSTAVAGASGYVGHRLVASLDADGEEVIALGRHPDSLPDGDHVRHCAVDVGDTQALTEVLDGVTTAYYLVHAMAGGEGFAEKDRQLARSFADAAVAAGVQRIVYLGGLGAEGLSEHLESRQEVGRLLAETGVPVVELRAAVIIGSGSISFEMMRYLTERLPFMVCPRWVQTKVQPIAESDLIACLRQSADPDRVPAGVYEIGGPDVLTYEDLMHLYARVRDLPRRRIVRVPLLTPQLSSYWVHVVTPVDRAVSSSLVDSLRNDVVVTQEDNPFDLECVPMAEAIARTLDDQRDRTATAVFEADNGVVDGIFTLSTSVPMQPHEAKGARLDLSQCGNDLHWYGWAWAWVLRIWLGKLFGEKLELHRPPKVEKGAVVDWWTVADMSDHHIVLYTNKWFCGEAWLGYRIDVGGQPRLRQVGALRAKGLLGWAYWRAVYPVHLVVFRVMARKQTRRAHALARKAARSAEAA</sequence>
<dbReference type="InterPro" id="IPR021295">
    <property type="entry name" value="DUF2867"/>
</dbReference>
<dbReference type="RefSeq" id="WP_075976982.1">
    <property type="nucleotide sequence ID" value="NZ_MKQR01000025.1"/>
</dbReference>
<dbReference type="Gene3D" id="3.40.50.720">
    <property type="entry name" value="NAD(P)-binding Rossmann-like Domain"/>
    <property type="match status" value="1"/>
</dbReference>
<name>A0A1Q9LH36_9PSEU</name>
<dbReference type="STRING" id="1193682.BJP25_27045"/>
<proteinExistence type="predicted"/>
<dbReference type="OrthoDB" id="9774199at2"/>
<dbReference type="PANTHER" id="PTHR12126:SF11">
    <property type="entry name" value="NADH DEHYDROGENASE [UBIQUINONE] 1 ALPHA SUBCOMPLEX SUBUNIT 9, MITOCHONDRIAL"/>
    <property type="match status" value="1"/>
</dbReference>
<dbReference type="Proteomes" id="UP000186040">
    <property type="component" value="Unassembled WGS sequence"/>
</dbReference>
<evidence type="ECO:0000313" key="2">
    <source>
        <dbReference type="EMBL" id="OLR91325.1"/>
    </source>
</evidence>
<gene>
    <name evidence="2" type="ORF">BJP25_27045</name>
</gene>
<comment type="caution">
    <text evidence="2">The sequence shown here is derived from an EMBL/GenBank/DDBJ whole genome shotgun (WGS) entry which is preliminary data.</text>
</comment>
<keyword evidence="3" id="KW-1185">Reference proteome</keyword>
<dbReference type="InterPro" id="IPR051207">
    <property type="entry name" value="ComplexI_NDUFA9_subunit"/>
</dbReference>
<feature type="domain" description="NAD(P)-binding" evidence="1">
    <location>
        <begin position="7"/>
        <end position="112"/>
    </location>
</feature>
<dbReference type="Pfam" id="PF11066">
    <property type="entry name" value="DUF2867"/>
    <property type="match status" value="1"/>
</dbReference>
<dbReference type="AlphaFoldDB" id="A0A1Q9LH36"/>
<dbReference type="EMBL" id="MKQR01000025">
    <property type="protein sequence ID" value="OLR91325.1"/>
    <property type="molecule type" value="Genomic_DNA"/>
</dbReference>